<keyword evidence="2" id="KW-1185">Reference proteome</keyword>
<dbReference type="AlphaFoldDB" id="A0A9Q1DSY8"/>
<organism evidence="1 2">
    <name type="scientific">Conger conger</name>
    <name type="common">Conger eel</name>
    <name type="synonym">Muraena conger</name>
    <dbReference type="NCBI Taxonomy" id="82655"/>
    <lineage>
        <taxon>Eukaryota</taxon>
        <taxon>Metazoa</taxon>
        <taxon>Chordata</taxon>
        <taxon>Craniata</taxon>
        <taxon>Vertebrata</taxon>
        <taxon>Euteleostomi</taxon>
        <taxon>Actinopterygii</taxon>
        <taxon>Neopterygii</taxon>
        <taxon>Teleostei</taxon>
        <taxon>Anguilliformes</taxon>
        <taxon>Congridae</taxon>
        <taxon>Conger</taxon>
    </lineage>
</organism>
<protein>
    <submittedName>
        <fullName evidence="1">Uncharacterized protein</fullName>
    </submittedName>
</protein>
<gene>
    <name evidence="1" type="ORF">COCON_G00069160</name>
</gene>
<reference evidence="1" key="1">
    <citation type="journal article" date="2023" name="Science">
        <title>Genome structures resolve the early diversification of teleost fishes.</title>
        <authorList>
            <person name="Parey E."/>
            <person name="Louis A."/>
            <person name="Montfort J."/>
            <person name="Bouchez O."/>
            <person name="Roques C."/>
            <person name="Iampietro C."/>
            <person name="Lluch J."/>
            <person name="Castinel A."/>
            <person name="Donnadieu C."/>
            <person name="Desvignes T."/>
            <person name="Floi Bucao C."/>
            <person name="Jouanno E."/>
            <person name="Wen M."/>
            <person name="Mejri S."/>
            <person name="Dirks R."/>
            <person name="Jansen H."/>
            <person name="Henkel C."/>
            <person name="Chen W.J."/>
            <person name="Zahm M."/>
            <person name="Cabau C."/>
            <person name="Klopp C."/>
            <person name="Thompson A.W."/>
            <person name="Robinson-Rechavi M."/>
            <person name="Braasch I."/>
            <person name="Lecointre G."/>
            <person name="Bobe J."/>
            <person name="Postlethwait J.H."/>
            <person name="Berthelot C."/>
            <person name="Roest Crollius H."/>
            <person name="Guiguen Y."/>
        </authorList>
    </citation>
    <scope>NUCLEOTIDE SEQUENCE</scope>
    <source>
        <strain evidence="1">Concon-B</strain>
    </source>
</reference>
<evidence type="ECO:0000313" key="2">
    <source>
        <dbReference type="Proteomes" id="UP001152803"/>
    </source>
</evidence>
<proteinExistence type="predicted"/>
<comment type="caution">
    <text evidence="1">The sequence shown here is derived from an EMBL/GenBank/DDBJ whole genome shotgun (WGS) entry which is preliminary data.</text>
</comment>
<sequence>MTDVGVICSVLTAETVISQLKVSLLIPSGTGDQEVEAALYNASLALEAYLKNKFSAINSFRIRKFIKPKKHNLTMRNHGESGTGGKKEN</sequence>
<name>A0A9Q1DSY8_CONCO</name>
<dbReference type="EMBL" id="JAFJMO010000004">
    <property type="protein sequence ID" value="KAJ8279850.1"/>
    <property type="molecule type" value="Genomic_DNA"/>
</dbReference>
<dbReference type="Proteomes" id="UP001152803">
    <property type="component" value="Unassembled WGS sequence"/>
</dbReference>
<accession>A0A9Q1DSY8</accession>
<evidence type="ECO:0000313" key="1">
    <source>
        <dbReference type="EMBL" id="KAJ8279850.1"/>
    </source>
</evidence>